<dbReference type="KEGG" id="fri:FraEuI1c_6627"/>
<protein>
    <submittedName>
        <fullName evidence="6">Regulatory protein MarR</fullName>
    </submittedName>
</protein>
<dbReference type="SUPFAM" id="SSF46785">
    <property type="entry name" value="Winged helix' DNA-binding domain"/>
    <property type="match status" value="1"/>
</dbReference>
<evidence type="ECO:0000259" key="5">
    <source>
        <dbReference type="PROSITE" id="PS50995"/>
    </source>
</evidence>
<name>E3J9U4_PSEI1</name>
<dbReference type="Gene3D" id="1.10.10.10">
    <property type="entry name" value="Winged helix-like DNA-binding domain superfamily/Winged helix DNA-binding domain"/>
    <property type="match status" value="1"/>
</dbReference>
<dbReference type="EMBL" id="CP002299">
    <property type="protein sequence ID" value="ADP84597.1"/>
    <property type="molecule type" value="Genomic_DNA"/>
</dbReference>
<proteinExistence type="predicted"/>
<dbReference type="STRING" id="298654.FraEuI1c_6627"/>
<dbReference type="AlphaFoldDB" id="E3J9U4"/>
<feature type="domain" description="HTH marR-type" evidence="5">
    <location>
        <begin position="22"/>
        <end position="156"/>
    </location>
</feature>
<evidence type="ECO:0000256" key="4">
    <source>
        <dbReference type="SAM" id="MobiDB-lite"/>
    </source>
</evidence>
<organism evidence="6 7">
    <name type="scientific">Pseudofrankia inefficax (strain DSM 45817 / CECT 9037 / DDB 130130 / EuI1c)</name>
    <name type="common">Frankia inefficax</name>
    <dbReference type="NCBI Taxonomy" id="298654"/>
    <lineage>
        <taxon>Bacteria</taxon>
        <taxon>Bacillati</taxon>
        <taxon>Actinomycetota</taxon>
        <taxon>Actinomycetes</taxon>
        <taxon>Frankiales</taxon>
        <taxon>Frankiaceae</taxon>
        <taxon>Pseudofrankia</taxon>
    </lineage>
</organism>
<evidence type="ECO:0000256" key="1">
    <source>
        <dbReference type="ARBA" id="ARBA00023015"/>
    </source>
</evidence>
<sequence>MTPAPAEPCPSGEGPSGTPSTDWELGLALATASQVWRARLAGALAESGYGDLRPSDLQLLRLVDGGVASVGELAGLFEVSKQAVSKVVDSLAARGYLDRAIDEADRRRVRLVITPRAGGAILAARQLRERDTRRLVGVLGEDGLRGLREGLAAVLGLRPDHKQTVALARRLADEDRAEA</sequence>
<reference evidence="6 7" key="1">
    <citation type="submission" date="2010-10" db="EMBL/GenBank/DDBJ databases">
        <title>Complete sequence of Frankia sp. EuI1c.</title>
        <authorList>
            <consortium name="US DOE Joint Genome Institute"/>
            <person name="Lucas S."/>
            <person name="Copeland A."/>
            <person name="Lapidus A."/>
            <person name="Cheng J.-F."/>
            <person name="Bruce D."/>
            <person name="Goodwin L."/>
            <person name="Pitluck S."/>
            <person name="Chertkov O."/>
            <person name="Detter J.C."/>
            <person name="Han C."/>
            <person name="Tapia R."/>
            <person name="Land M."/>
            <person name="Hauser L."/>
            <person name="Jeffries C."/>
            <person name="Kyrpides N."/>
            <person name="Ivanova N."/>
            <person name="Mikhailova N."/>
            <person name="Beauchemin N."/>
            <person name="Sen A."/>
            <person name="Sur S.A."/>
            <person name="Gtari M."/>
            <person name="Wall L."/>
            <person name="Tisa L."/>
            <person name="Woyke T."/>
        </authorList>
    </citation>
    <scope>NUCLEOTIDE SEQUENCE [LARGE SCALE GENOMIC DNA]</scope>
    <source>
        <strain evidence="7">DSM 45817 / CECT 9037 / EuI1c</strain>
    </source>
</reference>
<evidence type="ECO:0000256" key="2">
    <source>
        <dbReference type="ARBA" id="ARBA00023125"/>
    </source>
</evidence>
<keyword evidence="2" id="KW-0238">DNA-binding</keyword>
<dbReference type="GO" id="GO:0003677">
    <property type="term" value="F:DNA binding"/>
    <property type="evidence" value="ECO:0007669"/>
    <property type="project" value="UniProtKB-KW"/>
</dbReference>
<dbReference type="InterPro" id="IPR036390">
    <property type="entry name" value="WH_DNA-bd_sf"/>
</dbReference>
<keyword evidence="3" id="KW-0804">Transcription</keyword>
<dbReference type="Pfam" id="PF12802">
    <property type="entry name" value="MarR_2"/>
    <property type="match status" value="1"/>
</dbReference>
<dbReference type="InterPro" id="IPR023187">
    <property type="entry name" value="Tscrpt_reg_MarR-type_CS"/>
</dbReference>
<dbReference type="Proteomes" id="UP000002484">
    <property type="component" value="Chromosome"/>
</dbReference>
<dbReference type="PROSITE" id="PS50995">
    <property type="entry name" value="HTH_MARR_2"/>
    <property type="match status" value="1"/>
</dbReference>
<dbReference type="GO" id="GO:0006950">
    <property type="term" value="P:response to stress"/>
    <property type="evidence" value="ECO:0007669"/>
    <property type="project" value="TreeGrafter"/>
</dbReference>
<feature type="region of interest" description="Disordered" evidence="4">
    <location>
        <begin position="1"/>
        <end position="23"/>
    </location>
</feature>
<evidence type="ECO:0000313" key="7">
    <source>
        <dbReference type="Proteomes" id="UP000002484"/>
    </source>
</evidence>
<dbReference type="PROSITE" id="PS01117">
    <property type="entry name" value="HTH_MARR_1"/>
    <property type="match status" value="1"/>
</dbReference>
<dbReference type="HOGENOM" id="CLU_1501405_0_0_11"/>
<dbReference type="InterPro" id="IPR039422">
    <property type="entry name" value="MarR/SlyA-like"/>
</dbReference>
<dbReference type="InterPro" id="IPR036388">
    <property type="entry name" value="WH-like_DNA-bd_sf"/>
</dbReference>
<dbReference type="InParanoid" id="E3J9U4"/>
<dbReference type="PANTHER" id="PTHR33164:SF43">
    <property type="entry name" value="HTH-TYPE TRANSCRIPTIONAL REPRESSOR YETL"/>
    <property type="match status" value="1"/>
</dbReference>
<evidence type="ECO:0000256" key="3">
    <source>
        <dbReference type="ARBA" id="ARBA00023163"/>
    </source>
</evidence>
<dbReference type="OrthoDB" id="3216907at2"/>
<gene>
    <name evidence="6" type="ordered locus">FraEuI1c_6627</name>
</gene>
<accession>E3J9U4</accession>
<keyword evidence="1" id="KW-0805">Transcription regulation</keyword>
<dbReference type="SMART" id="SM00347">
    <property type="entry name" value="HTH_MARR"/>
    <property type="match status" value="1"/>
</dbReference>
<dbReference type="GO" id="GO:0003700">
    <property type="term" value="F:DNA-binding transcription factor activity"/>
    <property type="evidence" value="ECO:0007669"/>
    <property type="project" value="InterPro"/>
</dbReference>
<keyword evidence="7" id="KW-1185">Reference proteome</keyword>
<dbReference type="eggNOG" id="COG1846">
    <property type="taxonomic scope" value="Bacteria"/>
</dbReference>
<dbReference type="PANTHER" id="PTHR33164">
    <property type="entry name" value="TRANSCRIPTIONAL REGULATOR, MARR FAMILY"/>
    <property type="match status" value="1"/>
</dbReference>
<evidence type="ECO:0000313" key="6">
    <source>
        <dbReference type="EMBL" id="ADP84597.1"/>
    </source>
</evidence>
<dbReference type="RefSeq" id="WP_013427708.1">
    <property type="nucleotide sequence ID" value="NC_014666.1"/>
</dbReference>
<dbReference type="InterPro" id="IPR000835">
    <property type="entry name" value="HTH_MarR-typ"/>
</dbReference>